<dbReference type="KEGG" id="chk:D4L85_18195"/>
<sequence>MIHVDPSLFLRRLVIISYTGTVAYDQHFHKGLNVIRGQNSSGKSTIANFIFYILGGDYNNWTTEASKCREIYAEVLLNDSVATLKRGITQAVHQPMSIYWGSYEEGLKDGLKWQTYPYRQTENLINFSRVIFNALGFPDVKTDEDASITMHQILRILYIDQDTATQNLFRAEKFDPPLTRQTVAEILLGIYDDSLYSDRVSLRNSEKQYDEKKSLYEGIRRGFSQAGEITPSELERSLEEAKISLDNLDGEIIKSKSQNRNFSSRKALEKVDTLQSEFTALKKIIITDDNNLQELEVDIFDSQQFIKTLERRIKEIDYSLVTRKYLGELTLTHCPNCLAKLTETALDGHCFLCKQPLEEEAERSNAKKLKQELELQIQESKSLLENKQSTTRNLRANMPARIERAKFLQREIDRAVKQSQSSRDEKIDELLIGKGRIEQQIRHLTDRIKAASILSQLREELAQLAHEIENVKLQIKEKEDLQTVKSQAAMSKIRSYTLNLLRNDLPRQAEFRSGTELEIDFRRDSYSLDGSNNFSASSKIYLKNSILYSIFFSSLDLDFMRYPRFILCDNMEDKGMEKERSQNFQNIIARISQNHQTEHQIIFTTSMISNELNSDTAVCIGDYYTDQHKTLRI</sequence>
<dbReference type="Gene3D" id="3.40.50.300">
    <property type="entry name" value="P-loop containing nucleotide triphosphate hydrolases"/>
    <property type="match status" value="1"/>
</dbReference>
<evidence type="ECO:0008006" key="4">
    <source>
        <dbReference type="Google" id="ProtNLM"/>
    </source>
</evidence>
<dbReference type="EMBL" id="CP032382">
    <property type="protein sequence ID" value="AYB32382.1"/>
    <property type="molecule type" value="Genomic_DNA"/>
</dbReference>
<dbReference type="AlphaFoldDB" id="A0A385SNG2"/>
<reference evidence="3" key="1">
    <citation type="submission" date="2018-09" db="EMBL/GenBank/DDBJ databases">
        <title>Chryseolinea sp. KIS68-18 isolated from soil.</title>
        <authorList>
            <person name="Weon H.-Y."/>
            <person name="Kwon S.-W."/>
            <person name="Lee S.A."/>
        </authorList>
    </citation>
    <scope>NUCLEOTIDE SEQUENCE [LARGE SCALE GENOMIC DNA]</scope>
    <source>
        <strain evidence="3">KIS68-18</strain>
    </source>
</reference>
<evidence type="ECO:0000313" key="3">
    <source>
        <dbReference type="Proteomes" id="UP000266183"/>
    </source>
</evidence>
<keyword evidence="3" id="KW-1185">Reference proteome</keyword>
<feature type="coiled-coil region" evidence="1">
    <location>
        <begin position="454"/>
        <end position="481"/>
    </location>
</feature>
<dbReference type="Proteomes" id="UP000266183">
    <property type="component" value="Chromosome"/>
</dbReference>
<keyword evidence="1" id="KW-0175">Coiled coil</keyword>
<organism evidence="2 3">
    <name type="scientific">Chryseolinea soli</name>
    <dbReference type="NCBI Taxonomy" id="2321403"/>
    <lineage>
        <taxon>Bacteria</taxon>
        <taxon>Pseudomonadati</taxon>
        <taxon>Bacteroidota</taxon>
        <taxon>Cytophagia</taxon>
        <taxon>Cytophagales</taxon>
        <taxon>Fulvivirgaceae</taxon>
        <taxon>Chryseolinea</taxon>
    </lineage>
</organism>
<dbReference type="SUPFAM" id="SSF52540">
    <property type="entry name" value="P-loop containing nucleoside triphosphate hydrolases"/>
    <property type="match status" value="1"/>
</dbReference>
<name>A0A385SNG2_9BACT</name>
<evidence type="ECO:0000256" key="1">
    <source>
        <dbReference type="SAM" id="Coils"/>
    </source>
</evidence>
<protein>
    <recommendedName>
        <fullName evidence="4">Rad50/SbcC-type AAA domain-containing protein</fullName>
    </recommendedName>
</protein>
<dbReference type="InterPro" id="IPR027417">
    <property type="entry name" value="P-loop_NTPase"/>
</dbReference>
<evidence type="ECO:0000313" key="2">
    <source>
        <dbReference type="EMBL" id="AYB32382.1"/>
    </source>
</evidence>
<dbReference type="OrthoDB" id="853948at2"/>
<proteinExistence type="predicted"/>
<dbReference type="RefSeq" id="WP_119755635.1">
    <property type="nucleotide sequence ID" value="NZ_CP032382.1"/>
</dbReference>
<gene>
    <name evidence="2" type="ORF">D4L85_18195</name>
</gene>
<accession>A0A385SNG2</accession>
<feature type="coiled-coil region" evidence="1">
    <location>
        <begin position="359"/>
        <end position="425"/>
    </location>
</feature>